<organism evidence="1">
    <name type="scientific">Cladocopium goreaui</name>
    <dbReference type="NCBI Taxonomy" id="2562237"/>
    <lineage>
        <taxon>Eukaryota</taxon>
        <taxon>Sar</taxon>
        <taxon>Alveolata</taxon>
        <taxon>Dinophyceae</taxon>
        <taxon>Suessiales</taxon>
        <taxon>Symbiodiniaceae</taxon>
        <taxon>Cladocopium</taxon>
    </lineage>
</organism>
<gene>
    <name evidence="1" type="ORF">C1SCF055_LOCUS35066</name>
</gene>
<accession>A0A9P1GDU5</accession>
<proteinExistence type="predicted"/>
<dbReference type="EMBL" id="CAMXCT030004611">
    <property type="protein sequence ID" value="CAL4797042.1"/>
    <property type="molecule type" value="Genomic_DNA"/>
</dbReference>
<evidence type="ECO:0000313" key="1">
    <source>
        <dbReference type="EMBL" id="CAI4009730.1"/>
    </source>
</evidence>
<dbReference type="EMBL" id="CAMXCT020004611">
    <property type="protein sequence ID" value="CAL1163105.1"/>
    <property type="molecule type" value="Genomic_DNA"/>
</dbReference>
<name>A0A9P1GDU5_9DINO</name>
<reference evidence="1" key="1">
    <citation type="submission" date="2022-10" db="EMBL/GenBank/DDBJ databases">
        <authorList>
            <person name="Chen Y."/>
            <person name="Dougan E. K."/>
            <person name="Chan C."/>
            <person name="Rhodes N."/>
            <person name="Thang M."/>
        </authorList>
    </citation>
    <scope>NUCLEOTIDE SEQUENCE</scope>
</reference>
<comment type="caution">
    <text evidence="1">The sequence shown here is derived from an EMBL/GenBank/DDBJ whole genome shotgun (WGS) entry which is preliminary data.</text>
</comment>
<dbReference type="AlphaFoldDB" id="A0A9P1GDU5"/>
<reference evidence="2" key="2">
    <citation type="submission" date="2024-04" db="EMBL/GenBank/DDBJ databases">
        <authorList>
            <person name="Chen Y."/>
            <person name="Shah S."/>
            <person name="Dougan E. K."/>
            <person name="Thang M."/>
            <person name="Chan C."/>
        </authorList>
    </citation>
    <scope>NUCLEOTIDE SEQUENCE [LARGE SCALE GENOMIC DNA]</scope>
</reference>
<dbReference type="Proteomes" id="UP001152797">
    <property type="component" value="Unassembled WGS sequence"/>
</dbReference>
<evidence type="ECO:0000313" key="2">
    <source>
        <dbReference type="EMBL" id="CAL1163105.1"/>
    </source>
</evidence>
<keyword evidence="3" id="KW-1185">Reference proteome</keyword>
<dbReference type="EMBL" id="CAMXCT010004611">
    <property type="protein sequence ID" value="CAI4009730.1"/>
    <property type="molecule type" value="Genomic_DNA"/>
</dbReference>
<protein>
    <submittedName>
        <fullName evidence="1">Uncharacterized protein</fullName>
    </submittedName>
</protein>
<sequence>MMEPTVAELLRARLLFADAQIFGRFSKLALHKIGALRRIDSGLRPTFYLFLDVACTDGANGRIMNFFGHIVDAALGSIWGPADKVQHIFEGEALPFAAALRVWGDMFRHTCVFAFIDNESAKAAWITEFAQSKTAQNILHHGTRMEANLDIRPYFARVPASSSFGDAPSRGEFRLLLQSGTERIAISNELIAELCTPPFARRTPS</sequence>
<evidence type="ECO:0000313" key="3">
    <source>
        <dbReference type="Proteomes" id="UP001152797"/>
    </source>
</evidence>